<keyword evidence="2" id="KW-1185">Reference proteome</keyword>
<evidence type="ECO:0000313" key="1">
    <source>
        <dbReference type="EMBL" id="GAA3509497.1"/>
    </source>
</evidence>
<name>A0ABP6ULP5_9MICO</name>
<dbReference type="RefSeq" id="WP_345044324.1">
    <property type="nucleotide sequence ID" value="NZ_BAABBA010000024.1"/>
</dbReference>
<dbReference type="Proteomes" id="UP001499841">
    <property type="component" value="Unassembled WGS sequence"/>
</dbReference>
<proteinExistence type="predicted"/>
<gene>
    <name evidence="1" type="ORF">GCM10022262_36090</name>
</gene>
<comment type="caution">
    <text evidence="1">The sequence shown here is derived from an EMBL/GenBank/DDBJ whole genome shotgun (WGS) entry which is preliminary data.</text>
</comment>
<protein>
    <submittedName>
        <fullName evidence="1">DUF2892 domain-containing protein</fullName>
    </submittedName>
</protein>
<reference evidence="2" key="1">
    <citation type="journal article" date="2019" name="Int. J. Syst. Evol. Microbiol.">
        <title>The Global Catalogue of Microorganisms (GCM) 10K type strain sequencing project: providing services to taxonomists for standard genome sequencing and annotation.</title>
        <authorList>
            <consortium name="The Broad Institute Genomics Platform"/>
            <consortium name="The Broad Institute Genome Sequencing Center for Infectious Disease"/>
            <person name="Wu L."/>
            <person name="Ma J."/>
        </authorList>
    </citation>
    <scope>NUCLEOTIDE SEQUENCE [LARGE SCALE GENOMIC DNA]</scope>
    <source>
        <strain evidence="2">JCM 17459</strain>
    </source>
</reference>
<organism evidence="1 2">
    <name type="scientific">Georgenia daeguensis</name>
    <dbReference type="NCBI Taxonomy" id="908355"/>
    <lineage>
        <taxon>Bacteria</taxon>
        <taxon>Bacillati</taxon>
        <taxon>Actinomycetota</taxon>
        <taxon>Actinomycetes</taxon>
        <taxon>Micrococcales</taxon>
        <taxon>Bogoriellaceae</taxon>
        <taxon>Georgenia</taxon>
    </lineage>
</organism>
<accession>A0ABP6ULP5</accession>
<sequence length="155" mass="17200">MEELDRVRAHTAPEINDRLDTRRLDHVAALVGASPEEITRRLHELDREWDVERTLEANAAALTLLSLVLGATRSRGWFALTAAVPAFLLQHAVQGWCPPLAVLRRLNVRTRREIDAERTALKGLRGDFDGLTPTAGDRTAVARRALDAAGRRQPA</sequence>
<dbReference type="Gene3D" id="6.10.140.1340">
    <property type="match status" value="1"/>
</dbReference>
<dbReference type="EMBL" id="BAABBA010000024">
    <property type="protein sequence ID" value="GAA3509497.1"/>
    <property type="molecule type" value="Genomic_DNA"/>
</dbReference>
<evidence type="ECO:0000313" key="2">
    <source>
        <dbReference type="Proteomes" id="UP001499841"/>
    </source>
</evidence>